<keyword evidence="2" id="KW-0238">DNA-binding</keyword>
<dbReference type="Gene3D" id="1.10.10.10">
    <property type="entry name" value="Winged helix-like DNA-binding domain superfamily/Winged helix DNA-binding domain"/>
    <property type="match status" value="1"/>
</dbReference>
<dbReference type="InterPro" id="IPR036388">
    <property type="entry name" value="WH-like_DNA-bd_sf"/>
</dbReference>
<feature type="domain" description="HTH marR-type" evidence="4">
    <location>
        <begin position="1"/>
        <end position="133"/>
    </location>
</feature>
<keyword evidence="1" id="KW-0805">Transcription regulation</keyword>
<dbReference type="Proteomes" id="UP000425411">
    <property type="component" value="Chromosome"/>
</dbReference>
<evidence type="ECO:0000313" key="6">
    <source>
        <dbReference type="Proteomes" id="UP000425411"/>
    </source>
</evidence>
<evidence type="ECO:0000256" key="2">
    <source>
        <dbReference type="ARBA" id="ARBA00023125"/>
    </source>
</evidence>
<keyword evidence="3" id="KW-0804">Transcription</keyword>
<dbReference type="SUPFAM" id="SSF46785">
    <property type="entry name" value="Winged helix' DNA-binding domain"/>
    <property type="match status" value="1"/>
</dbReference>
<dbReference type="RefSeq" id="WP_004633652.1">
    <property type="nucleotide sequence ID" value="NZ_CP046314.1"/>
</dbReference>
<evidence type="ECO:0000259" key="4">
    <source>
        <dbReference type="PROSITE" id="PS50995"/>
    </source>
</evidence>
<dbReference type="PROSITE" id="PS50995">
    <property type="entry name" value="HTH_MARR_2"/>
    <property type="match status" value="1"/>
</dbReference>
<dbReference type="InterPro" id="IPR000835">
    <property type="entry name" value="HTH_MarR-typ"/>
</dbReference>
<dbReference type="GO" id="GO:0003677">
    <property type="term" value="F:DNA binding"/>
    <property type="evidence" value="ECO:0007669"/>
    <property type="project" value="UniProtKB-KW"/>
</dbReference>
<sequence>MNFWDQHKTITYYYAMLTKSVCDKFNLTQMEYAILMFLHNNPQYNTAADIVRERKSTKSHVSTTLKLLEDNGFVMKKQSADNKKRIEIVLLEPAQEIIQAGLNVQKEFIQNMFQGLTEEEMVIWKNIFVKMCGNAEKCLQDR</sequence>
<organism evidence="5 6">
    <name type="scientific">Gemella morbillorum</name>
    <dbReference type="NCBI Taxonomy" id="29391"/>
    <lineage>
        <taxon>Bacteria</taxon>
        <taxon>Bacillati</taxon>
        <taxon>Bacillota</taxon>
        <taxon>Bacilli</taxon>
        <taxon>Bacillales</taxon>
        <taxon>Gemellaceae</taxon>
        <taxon>Gemella</taxon>
    </lineage>
</organism>
<dbReference type="GO" id="GO:0003700">
    <property type="term" value="F:DNA-binding transcription factor activity"/>
    <property type="evidence" value="ECO:0007669"/>
    <property type="project" value="InterPro"/>
</dbReference>
<evidence type="ECO:0000256" key="1">
    <source>
        <dbReference type="ARBA" id="ARBA00023015"/>
    </source>
</evidence>
<protein>
    <submittedName>
        <fullName evidence="5">MarR family transcriptional regulator</fullName>
    </submittedName>
</protein>
<dbReference type="InterPro" id="IPR036390">
    <property type="entry name" value="WH_DNA-bd_sf"/>
</dbReference>
<evidence type="ECO:0000256" key="3">
    <source>
        <dbReference type="ARBA" id="ARBA00023163"/>
    </source>
</evidence>
<evidence type="ECO:0000313" key="5">
    <source>
        <dbReference type="EMBL" id="QGS08567.1"/>
    </source>
</evidence>
<accession>A0AAP9HC56</accession>
<proteinExistence type="predicted"/>
<dbReference type="EMBL" id="CP046314">
    <property type="protein sequence ID" value="QGS08567.1"/>
    <property type="molecule type" value="Genomic_DNA"/>
</dbReference>
<name>A0AAP9HC56_9BACL</name>
<dbReference type="AlphaFoldDB" id="A0AAP9HC56"/>
<dbReference type="PANTHER" id="PTHR42756">
    <property type="entry name" value="TRANSCRIPTIONAL REGULATOR, MARR"/>
    <property type="match status" value="1"/>
</dbReference>
<keyword evidence="6" id="KW-1185">Reference proteome</keyword>
<dbReference type="SMART" id="SM00347">
    <property type="entry name" value="HTH_MARR"/>
    <property type="match status" value="1"/>
</dbReference>
<reference evidence="5 6" key="1">
    <citation type="submission" date="2019-11" db="EMBL/GenBank/DDBJ databases">
        <title>FDA dAtabase for Regulatory Grade micrObial Sequences (FDA-ARGOS): Supporting development and validation of Infectious Disease Dx tests.</title>
        <authorList>
            <person name="Turner S."/>
            <person name="Byrd R."/>
            <person name="Tallon L."/>
            <person name="Sadzewicz L."/>
            <person name="Vavikolanu K."/>
            <person name="Mehta A."/>
            <person name="Aluvathingal J."/>
            <person name="Nadendla S."/>
            <person name="Myers T."/>
            <person name="Yan Y."/>
            <person name="Sichtig H."/>
        </authorList>
    </citation>
    <scope>NUCLEOTIDE SEQUENCE [LARGE SCALE GENOMIC DNA]</scope>
    <source>
        <strain evidence="5 6">FDAARGOS_741</strain>
    </source>
</reference>
<dbReference type="PANTHER" id="PTHR42756:SF1">
    <property type="entry name" value="TRANSCRIPTIONAL REPRESSOR OF EMRAB OPERON"/>
    <property type="match status" value="1"/>
</dbReference>
<dbReference type="Pfam" id="PF12802">
    <property type="entry name" value="MarR_2"/>
    <property type="match status" value="1"/>
</dbReference>
<gene>
    <name evidence="5" type="ORF">FOC49_01070</name>
</gene>